<dbReference type="EMBL" id="VJMJ01000193">
    <property type="protein sequence ID" value="KAF0727631.1"/>
    <property type="molecule type" value="Genomic_DNA"/>
</dbReference>
<dbReference type="AlphaFoldDB" id="A0A6G0WK58"/>
<proteinExistence type="predicted"/>
<sequence length="335" mass="38331">MVGHVASSLQGNEAICFKEEESKLEQTVIQSQEMSLIERKRAQSRASTRRWRANEQHTLDTLRQQVAQLEAELKAKLSVNASTEAVDRRMAKLMAKKRFYIAQNMQLQEALKVRGERLRHLATLMQRNTLSTLYDDAFLMYVTRQTQAKFESNDLRTHFQGTPPRLLNGITCMAATFGHSMDYELQKDYHGVNHYAMGDLTWVAYQDKSMYTPLVDRLLDHQNIRSVNEDMVIIATKAWSFAQPNTTHQRFHILQRERGVDRYKVTVTTLNEDLSPAPHACLFEGIVFNQTSFAVRIRGRCCLKTASPEVANATVEAVVFAMCRFETYLGGLLTS</sequence>
<gene>
    <name evidence="2" type="ORF">Ae201684_014456</name>
</gene>
<dbReference type="VEuPathDB" id="FungiDB:AeMF1_020682"/>
<feature type="coiled-coil region" evidence="1">
    <location>
        <begin position="52"/>
        <end position="79"/>
    </location>
</feature>
<evidence type="ECO:0000313" key="2">
    <source>
        <dbReference type="EMBL" id="KAF0727631.1"/>
    </source>
</evidence>
<accession>A0A6G0WK58</accession>
<keyword evidence="3" id="KW-1185">Reference proteome</keyword>
<dbReference type="Proteomes" id="UP000481153">
    <property type="component" value="Unassembled WGS sequence"/>
</dbReference>
<keyword evidence="1" id="KW-0175">Coiled coil</keyword>
<evidence type="ECO:0000313" key="3">
    <source>
        <dbReference type="Proteomes" id="UP000481153"/>
    </source>
</evidence>
<organism evidence="2 3">
    <name type="scientific">Aphanomyces euteiches</name>
    <dbReference type="NCBI Taxonomy" id="100861"/>
    <lineage>
        <taxon>Eukaryota</taxon>
        <taxon>Sar</taxon>
        <taxon>Stramenopiles</taxon>
        <taxon>Oomycota</taxon>
        <taxon>Saprolegniomycetes</taxon>
        <taxon>Saprolegniales</taxon>
        <taxon>Verrucalvaceae</taxon>
        <taxon>Aphanomyces</taxon>
    </lineage>
</organism>
<comment type="caution">
    <text evidence="2">The sequence shown here is derived from an EMBL/GenBank/DDBJ whole genome shotgun (WGS) entry which is preliminary data.</text>
</comment>
<protein>
    <recommendedName>
        <fullName evidence="4">START domain-containing protein</fullName>
    </recommendedName>
</protein>
<reference evidence="2 3" key="1">
    <citation type="submission" date="2019-07" db="EMBL/GenBank/DDBJ databases">
        <title>Genomics analysis of Aphanomyces spp. identifies a new class of oomycete effector associated with host adaptation.</title>
        <authorList>
            <person name="Gaulin E."/>
        </authorList>
    </citation>
    <scope>NUCLEOTIDE SEQUENCE [LARGE SCALE GENOMIC DNA]</scope>
    <source>
        <strain evidence="2 3">ATCC 201684</strain>
    </source>
</reference>
<name>A0A6G0WK58_9STRA</name>
<evidence type="ECO:0000256" key="1">
    <source>
        <dbReference type="SAM" id="Coils"/>
    </source>
</evidence>
<evidence type="ECO:0008006" key="4">
    <source>
        <dbReference type="Google" id="ProtNLM"/>
    </source>
</evidence>